<evidence type="ECO:0000313" key="4">
    <source>
        <dbReference type="Proteomes" id="UP000747542"/>
    </source>
</evidence>
<feature type="compositionally biased region" description="Low complexity" evidence="1">
    <location>
        <begin position="638"/>
        <end position="652"/>
    </location>
</feature>
<dbReference type="SUPFAM" id="SSF54695">
    <property type="entry name" value="POZ domain"/>
    <property type="match status" value="1"/>
</dbReference>
<feature type="domain" description="BTB" evidence="2">
    <location>
        <begin position="1094"/>
        <end position="1151"/>
    </location>
</feature>
<dbReference type="Pfam" id="PF00651">
    <property type="entry name" value="BTB"/>
    <property type="match status" value="1"/>
</dbReference>
<dbReference type="InterPro" id="IPR000210">
    <property type="entry name" value="BTB/POZ_dom"/>
</dbReference>
<feature type="compositionally biased region" description="Basic and acidic residues" evidence="1">
    <location>
        <begin position="744"/>
        <end position="753"/>
    </location>
</feature>
<feature type="compositionally biased region" description="Polar residues" evidence="1">
    <location>
        <begin position="759"/>
        <end position="775"/>
    </location>
</feature>
<dbReference type="Gene3D" id="1.10.10.60">
    <property type="entry name" value="Homeodomain-like"/>
    <property type="match status" value="1"/>
</dbReference>
<protein>
    <submittedName>
        <fullName evidence="3">BTB/POZ domain-containing protein 9-like 1</fullName>
    </submittedName>
</protein>
<dbReference type="SUPFAM" id="SSF109732">
    <property type="entry name" value="HBS1-like domain"/>
    <property type="match status" value="1"/>
</dbReference>
<dbReference type="EMBL" id="JAHLQT010022185">
    <property type="protein sequence ID" value="KAG7166772.1"/>
    <property type="molecule type" value="Genomic_DNA"/>
</dbReference>
<dbReference type="CDD" id="cd18186">
    <property type="entry name" value="BTB_POZ_ZBTB_KLHL-like"/>
    <property type="match status" value="1"/>
</dbReference>
<dbReference type="Proteomes" id="UP000747542">
    <property type="component" value="Unassembled WGS sequence"/>
</dbReference>
<dbReference type="SMART" id="SM00225">
    <property type="entry name" value="BTB"/>
    <property type="match status" value="2"/>
</dbReference>
<organism evidence="3 4">
    <name type="scientific">Homarus americanus</name>
    <name type="common">American lobster</name>
    <dbReference type="NCBI Taxonomy" id="6706"/>
    <lineage>
        <taxon>Eukaryota</taxon>
        <taxon>Metazoa</taxon>
        <taxon>Ecdysozoa</taxon>
        <taxon>Arthropoda</taxon>
        <taxon>Crustacea</taxon>
        <taxon>Multicrustacea</taxon>
        <taxon>Malacostraca</taxon>
        <taxon>Eumalacostraca</taxon>
        <taxon>Eucarida</taxon>
        <taxon>Decapoda</taxon>
        <taxon>Pleocyemata</taxon>
        <taxon>Astacidea</taxon>
        <taxon>Nephropoidea</taxon>
        <taxon>Nephropidae</taxon>
        <taxon>Homarus</taxon>
    </lineage>
</organism>
<name>A0A8J5JY95_HOMAM</name>
<sequence length="1347" mass="148752">MAGSGGGVAADDTNMAGFRDRNSRVVGTWKIIECVSLSGSSEATGIEGTEFVLSEAGDVTWTVTDGCDALPLFSCQMYEVYTYQNLQCYGNRTLLRFAAYNGHIIEFRLDQPVMSRDLMLLTYDGWFMLQCEKASVSLVLYIMSSRGSNTQKRKYVTLSVNQKLELIRKLEAGASVARVCDEFGVKKQTLATPEIAPDLPYSLLPALTDGYFSDITITAKSGRKFEVHSIILQSSMPSVEWTSLCGLDDSALETILYYLYSCCLPSTLTVATAHKTIAATQHLEGFEDFRKKCDIFIKNTNLRNRLVCLMQEVQECVEVMVQLFNPSDPAVTSPTHLITVLKAALRQMAIGVVKVVELSQEFEQCGWRLTQAEQHEVMRYTRSQLPRLLATVVRLLANVRASLAALNHHTRQQLAQQLVPEISSVLQTVCVDVGSLRTSLEHIIQASSTSLESAHSPTHLLAKSLRNDLHLRELQKLRILQENLTSFLNSLVHKREQFEEIGGGARVRGVARIIEHFTEELPVLTLRLEEAAADLEEIVEWSEFKFVFKGATSKVGSIVERLVEHRGVVESLVAELVERVGHPAFTTSLQHLGLLAPLQDSSSGESPSPENSKAQELRPSSANDLNSPGDVEGPADTSSRSVSNSSDTSSGSGQRRCPSIPNMDTLHDEHTQSPYKQLSLVSRVCEPPPSRSNPLAVNIARLLADPVLSDMTFVIVPPADDEASPSSSQEELDVIEGQEANKSASKESVKESSSEWCELQQQPGTMSQAAPKMSSTVVRKVKKSLSLDRPSVRATMPSQAYSLDCDAMTCSDNVLVPNIPIMPKYFNQHHPAADFKFIPRSSKEIEITDNNDVGAKCDDNVKLNVDEVKSIDASGMYKTKSLDDSKSKTLAECDKTYVDMDRACKLRHSVTPSRERCGSEEPYGRHYPDNHIVRPVSVGGSAVAVDQVYGLTNEAEERRDKKEIEITRNGINVRNDRENKYEGSSEKDIDGDSDKSKMFDETHYKIRLGETDKINTVLGVERLKLCESPHVDSGKVNKFLGLETQKKGRLTKAPNITGDEDERITKSCSLEIREEELLGTTPEHKRQYSWEIVELQAHRVVAAARCEWFRRALLSGMREAIDRCIVVHGCSVQTFQLLLGFLYAGHVECSSLPPDQLVDLLVLADHYGVDALKLLVESGLEQHVDDDSVVPLLTVAHHCNATHLKEVCVHHCVVSAVVLEGETLGQLPEDLRQHLTMALGKHRKWCSGAIGEEMLVGGEGTGGEDSPLSVSSTDPLTDDQVSLIPGLQYGFGGEQSVESSNSRVESVVQQLREIVGQQVPRSRLVQITLAADYDVNRALNFFFASSS</sequence>
<dbReference type="PANTHER" id="PTHR24413">
    <property type="entry name" value="SPECKLE-TYPE POZ PROTEIN"/>
    <property type="match status" value="1"/>
</dbReference>
<evidence type="ECO:0000256" key="1">
    <source>
        <dbReference type="SAM" id="MobiDB-lite"/>
    </source>
</evidence>
<evidence type="ECO:0000259" key="2">
    <source>
        <dbReference type="PROSITE" id="PS50097"/>
    </source>
</evidence>
<evidence type="ECO:0000313" key="3">
    <source>
        <dbReference type="EMBL" id="KAG7166772.1"/>
    </source>
</evidence>
<dbReference type="Gene3D" id="1.10.8.10">
    <property type="entry name" value="DNA helicase RuvA subunit, C-terminal domain"/>
    <property type="match status" value="1"/>
</dbReference>
<dbReference type="PROSITE" id="PS50097">
    <property type="entry name" value="BTB"/>
    <property type="match status" value="1"/>
</dbReference>
<feature type="compositionally biased region" description="Low complexity" evidence="1">
    <location>
        <begin position="601"/>
        <end position="612"/>
    </location>
</feature>
<gene>
    <name evidence="3" type="primary">Btbd9-L1</name>
    <name evidence="3" type="ORF">Hamer_G010433</name>
</gene>
<dbReference type="InterPro" id="IPR011333">
    <property type="entry name" value="SKP1/BTB/POZ_sf"/>
</dbReference>
<proteinExistence type="predicted"/>
<dbReference type="InterPro" id="IPR037189">
    <property type="entry name" value="HBS1-like_N_sf"/>
</dbReference>
<keyword evidence="4" id="KW-1185">Reference proteome</keyword>
<dbReference type="Gene3D" id="3.30.710.10">
    <property type="entry name" value="Potassium Channel Kv1.1, Chain A"/>
    <property type="match status" value="2"/>
</dbReference>
<accession>A0A8J5JY95</accession>
<feature type="region of interest" description="Disordered" evidence="1">
    <location>
        <begin position="598"/>
        <end position="674"/>
    </location>
</feature>
<reference evidence="3" key="1">
    <citation type="journal article" date="2021" name="Sci. Adv.">
        <title>The American lobster genome reveals insights on longevity, neural, and immune adaptations.</title>
        <authorList>
            <person name="Polinski J.M."/>
            <person name="Zimin A.V."/>
            <person name="Clark K.F."/>
            <person name="Kohn A.B."/>
            <person name="Sadowski N."/>
            <person name="Timp W."/>
            <person name="Ptitsyn A."/>
            <person name="Khanna P."/>
            <person name="Romanova D.Y."/>
            <person name="Williams P."/>
            <person name="Greenwood S.J."/>
            <person name="Moroz L.L."/>
            <person name="Walt D.R."/>
            <person name="Bodnar A.G."/>
        </authorList>
    </citation>
    <scope>NUCLEOTIDE SEQUENCE</scope>
    <source>
        <strain evidence="3">GMGI-L3</strain>
    </source>
</reference>
<feature type="region of interest" description="Disordered" evidence="1">
    <location>
        <begin position="719"/>
        <end position="775"/>
    </location>
</feature>
<comment type="caution">
    <text evidence="3">The sequence shown here is derived from an EMBL/GenBank/DDBJ whole genome shotgun (WGS) entry which is preliminary data.</text>
</comment>